<proteinExistence type="predicted"/>
<keyword evidence="3" id="KW-1185">Reference proteome</keyword>
<sequence length="161" mass="17787">MKSTFPLLFTLLFCLSCSKSEKETAPKPELSKKVGYQAKPSLLLPESGSTTNTALLDGQWSINYIAGEKFIYHPNYIAISNSGSDIAARAGCNYMLVRFTLLNGSLQPFHTQMSALGCMGNADNDKALWEAMRKLRHYAVSNSGIWLKDSLGNVLIFAQRQ</sequence>
<organism evidence="2 3">
    <name type="scientific">Niabella pedocola</name>
    <dbReference type="NCBI Taxonomy" id="1752077"/>
    <lineage>
        <taxon>Bacteria</taxon>
        <taxon>Pseudomonadati</taxon>
        <taxon>Bacteroidota</taxon>
        <taxon>Chitinophagia</taxon>
        <taxon>Chitinophagales</taxon>
        <taxon>Chitinophagaceae</taxon>
        <taxon>Niabella</taxon>
    </lineage>
</organism>
<dbReference type="Pfam" id="PF03724">
    <property type="entry name" value="META"/>
    <property type="match status" value="1"/>
</dbReference>
<gene>
    <name evidence="2" type="ORF">LQ567_18200</name>
</gene>
<reference evidence="2 3" key="1">
    <citation type="submission" date="2021-11" db="EMBL/GenBank/DDBJ databases">
        <title>Genomic of Niabella pedocola.</title>
        <authorList>
            <person name="Wu T."/>
        </authorList>
    </citation>
    <scope>NUCLEOTIDE SEQUENCE [LARGE SCALE GENOMIC DNA]</scope>
    <source>
        <strain evidence="2 3">JCM 31011</strain>
    </source>
</reference>
<comment type="caution">
    <text evidence="2">The sequence shown here is derived from an EMBL/GenBank/DDBJ whole genome shotgun (WGS) entry which is preliminary data.</text>
</comment>
<evidence type="ECO:0000313" key="3">
    <source>
        <dbReference type="Proteomes" id="UP001199816"/>
    </source>
</evidence>
<name>A0ABS8PUX8_9BACT</name>
<dbReference type="Proteomes" id="UP001199816">
    <property type="component" value="Unassembled WGS sequence"/>
</dbReference>
<accession>A0ABS8PUX8</accession>
<protein>
    <submittedName>
        <fullName evidence="2">META domain-containing protein</fullName>
    </submittedName>
</protein>
<dbReference type="InterPro" id="IPR005184">
    <property type="entry name" value="DUF306_Meta_HslJ"/>
</dbReference>
<evidence type="ECO:0000313" key="2">
    <source>
        <dbReference type="EMBL" id="MCD2424720.1"/>
    </source>
</evidence>
<feature type="domain" description="DUF306" evidence="1">
    <location>
        <begin position="55"/>
        <end position="154"/>
    </location>
</feature>
<dbReference type="RefSeq" id="WP_231006931.1">
    <property type="nucleotide sequence ID" value="NZ_JAJNEC010000005.1"/>
</dbReference>
<dbReference type="EMBL" id="JAJNEC010000005">
    <property type="protein sequence ID" value="MCD2424720.1"/>
    <property type="molecule type" value="Genomic_DNA"/>
</dbReference>
<evidence type="ECO:0000259" key="1">
    <source>
        <dbReference type="Pfam" id="PF03724"/>
    </source>
</evidence>